<dbReference type="Pfam" id="PF00792">
    <property type="entry name" value="PI3K_C2"/>
    <property type="match status" value="1"/>
</dbReference>
<dbReference type="InterPro" id="IPR035892">
    <property type="entry name" value="C2_domain_sf"/>
</dbReference>
<dbReference type="PANTHER" id="PTHR10048:SF118">
    <property type="entry name" value="PI-3 KINASE"/>
    <property type="match status" value="1"/>
</dbReference>
<evidence type="ECO:0000256" key="1">
    <source>
        <dbReference type="ARBA" id="ARBA00012073"/>
    </source>
</evidence>
<dbReference type="Gene3D" id="1.25.40.70">
    <property type="entry name" value="Phosphatidylinositol 3-kinase, accessory domain (PIK)"/>
    <property type="match status" value="1"/>
</dbReference>
<dbReference type="PANTHER" id="PTHR10048">
    <property type="entry name" value="PHOSPHATIDYLINOSITOL KINASE"/>
    <property type="match status" value="1"/>
</dbReference>
<feature type="domain" description="PI3K/PI4K catalytic" evidence="7">
    <location>
        <begin position="374"/>
        <end position="594"/>
    </location>
</feature>
<dbReference type="OrthoDB" id="67688at2759"/>
<dbReference type="GO" id="GO:0043491">
    <property type="term" value="P:phosphatidylinositol 3-kinase/protein kinase B signal transduction"/>
    <property type="evidence" value="ECO:0007669"/>
    <property type="project" value="TreeGrafter"/>
</dbReference>
<dbReference type="Pfam" id="PF00454">
    <property type="entry name" value="PI3_PI4_kinase"/>
    <property type="match status" value="1"/>
</dbReference>
<dbReference type="PROSITE" id="PS50290">
    <property type="entry name" value="PI3_4_KINASE_3"/>
    <property type="match status" value="1"/>
</dbReference>
<dbReference type="InterPro" id="IPR016024">
    <property type="entry name" value="ARM-type_fold"/>
</dbReference>
<dbReference type="PROSITE" id="PS51545">
    <property type="entry name" value="PIK_HELICAL"/>
    <property type="match status" value="1"/>
</dbReference>
<dbReference type="PROSITE" id="PS51547">
    <property type="entry name" value="C2_PI3K"/>
    <property type="match status" value="1"/>
</dbReference>
<evidence type="ECO:0000313" key="10">
    <source>
        <dbReference type="EMBL" id="KAB7495628.1"/>
    </source>
</evidence>
<proteinExistence type="inferred from homology"/>
<dbReference type="EC" id="2.7.1.137" evidence="1"/>
<dbReference type="SUPFAM" id="SSF56112">
    <property type="entry name" value="Protein kinase-like (PK-like)"/>
    <property type="match status" value="1"/>
</dbReference>
<dbReference type="Proteomes" id="UP000326759">
    <property type="component" value="Unassembled WGS sequence"/>
</dbReference>
<dbReference type="GO" id="GO:0005886">
    <property type="term" value="C:plasma membrane"/>
    <property type="evidence" value="ECO:0007669"/>
    <property type="project" value="TreeGrafter"/>
</dbReference>
<dbReference type="GO" id="GO:0005737">
    <property type="term" value="C:cytoplasm"/>
    <property type="evidence" value="ECO:0007669"/>
    <property type="project" value="TreeGrafter"/>
</dbReference>
<keyword evidence="3" id="KW-0547">Nucleotide-binding</keyword>
<dbReference type="GO" id="GO:0048015">
    <property type="term" value="P:phosphatidylinositol-mediated signaling"/>
    <property type="evidence" value="ECO:0007669"/>
    <property type="project" value="TreeGrafter"/>
</dbReference>
<evidence type="ECO:0000256" key="5">
    <source>
        <dbReference type="ARBA" id="ARBA00022840"/>
    </source>
</evidence>
<comment type="caution">
    <text evidence="10">The sequence shown here is derived from an EMBL/GenBank/DDBJ whole genome shotgun (WGS) entry which is preliminary data.</text>
</comment>
<dbReference type="GO" id="GO:0035005">
    <property type="term" value="F:1-phosphatidylinositol-4-phosphate 3-kinase activity"/>
    <property type="evidence" value="ECO:0007669"/>
    <property type="project" value="TreeGrafter"/>
</dbReference>
<dbReference type="AlphaFoldDB" id="A0A5N5SPH4"/>
<dbReference type="Pfam" id="PF00613">
    <property type="entry name" value="PI3Ka"/>
    <property type="match status" value="1"/>
</dbReference>
<dbReference type="SUPFAM" id="SSF48371">
    <property type="entry name" value="ARM repeat"/>
    <property type="match status" value="1"/>
</dbReference>
<dbReference type="InterPro" id="IPR018936">
    <property type="entry name" value="PI3/4_kinase_CS"/>
</dbReference>
<evidence type="ECO:0000313" key="11">
    <source>
        <dbReference type="Proteomes" id="UP000326759"/>
    </source>
</evidence>
<dbReference type="InterPro" id="IPR011009">
    <property type="entry name" value="Kinase-like_dom_sf"/>
</dbReference>
<evidence type="ECO:0000259" key="8">
    <source>
        <dbReference type="PROSITE" id="PS51545"/>
    </source>
</evidence>
<dbReference type="GO" id="GO:0016477">
    <property type="term" value="P:cell migration"/>
    <property type="evidence" value="ECO:0007669"/>
    <property type="project" value="TreeGrafter"/>
</dbReference>
<dbReference type="GO" id="GO:0005524">
    <property type="term" value="F:ATP binding"/>
    <property type="evidence" value="ECO:0007669"/>
    <property type="project" value="UniProtKB-KW"/>
</dbReference>
<dbReference type="SMART" id="SM00145">
    <property type="entry name" value="PI3Ka"/>
    <property type="match status" value="1"/>
</dbReference>
<dbReference type="InterPro" id="IPR001263">
    <property type="entry name" value="PI3K_accessory_dom"/>
</dbReference>
<evidence type="ECO:0000259" key="9">
    <source>
        <dbReference type="PROSITE" id="PS51547"/>
    </source>
</evidence>
<dbReference type="InterPro" id="IPR000403">
    <property type="entry name" value="PI3/4_kinase_cat_dom"/>
</dbReference>
<dbReference type="GO" id="GO:0016303">
    <property type="term" value="F:1-phosphatidylinositol-3-kinase activity"/>
    <property type="evidence" value="ECO:0007669"/>
    <property type="project" value="UniProtKB-EC"/>
</dbReference>
<comment type="similarity">
    <text evidence="6">Belongs to the PI3/PI4-kinase family.</text>
</comment>
<evidence type="ECO:0000256" key="3">
    <source>
        <dbReference type="ARBA" id="ARBA00022741"/>
    </source>
</evidence>
<reference evidence="10 11" key="1">
    <citation type="journal article" date="2019" name="PLoS Biol.">
        <title>Sex chromosomes control vertical transmission of feminizing Wolbachia symbionts in an isopod.</title>
        <authorList>
            <person name="Becking T."/>
            <person name="Chebbi M.A."/>
            <person name="Giraud I."/>
            <person name="Moumen B."/>
            <person name="Laverre T."/>
            <person name="Caubet Y."/>
            <person name="Peccoud J."/>
            <person name="Gilbert C."/>
            <person name="Cordaux R."/>
        </authorList>
    </citation>
    <scope>NUCLEOTIDE SEQUENCE [LARGE SCALE GENOMIC DNA]</scope>
    <source>
        <strain evidence="10">ANa2</strain>
        <tissue evidence="10">Whole body excluding digestive tract and cuticle</tissue>
    </source>
</reference>
<dbReference type="InterPro" id="IPR002420">
    <property type="entry name" value="PI3K-type_C2_dom"/>
</dbReference>
<sequence>MEVRNLPRSTKLCLAVYELTPSNIKGKSKTSSVSADDVIRNPIAWVNTSVYDYKGHLKGGSMTLYCWNLFEEQLGDCEIPYPLGTVVSNPNHERALSITLTFTKYLGSTTIVFPGKEVIFASCPRMHKEDMATPSFQDQEELRQIADRDPLIELHEQERKKLWTYKYFCKNNIPNILSKLLQCVEWGNNAEVAEMLALLEEWPKLPVDRALELLDYAYAEPSVRNFAIDCLSHMSDDDLLLYLLQLVQALKHENYLYCDLVQFLLQRALRNRRIGHFLFWHLRSEMHVASVSIRFGLILEAYCRGSIEHMKLLQKQVEVFGKFKVLQDVVRESKGVRERAIASLQEAMNDESMETALSNFLNPIEPTYRILEVKVEKCKTMDSKMQPLWLVFGNSDPHGKDIYLLYKRGDDIRQDMLTLQMIRIMDKIWKDHGLDLRLNPYRCLSTDYKEGVIEVVHNAQTIANIQRQKGIFSATCPFRKTSLLDWLKEHNKTPKNLDTAIHEFTLSCAGYSVATYVLGIADRHNDNIMIMPNGQLFHIDFGHILGHFKEKFGIRRERQPFVLTHDFVYVIQKGKDSESESFKEFENYCERVNI</sequence>
<feature type="domain" description="PIK helical" evidence="8">
    <location>
        <begin position="128"/>
        <end position="305"/>
    </location>
</feature>
<dbReference type="InterPro" id="IPR036940">
    <property type="entry name" value="PI3/4_kinase_cat_sf"/>
</dbReference>
<evidence type="ECO:0000256" key="2">
    <source>
        <dbReference type="ARBA" id="ARBA00022679"/>
    </source>
</evidence>
<organism evidence="10 11">
    <name type="scientific">Armadillidium nasatum</name>
    <dbReference type="NCBI Taxonomy" id="96803"/>
    <lineage>
        <taxon>Eukaryota</taxon>
        <taxon>Metazoa</taxon>
        <taxon>Ecdysozoa</taxon>
        <taxon>Arthropoda</taxon>
        <taxon>Crustacea</taxon>
        <taxon>Multicrustacea</taxon>
        <taxon>Malacostraca</taxon>
        <taxon>Eumalacostraca</taxon>
        <taxon>Peracarida</taxon>
        <taxon>Isopoda</taxon>
        <taxon>Oniscidea</taxon>
        <taxon>Crinocheta</taxon>
        <taxon>Armadillidiidae</taxon>
        <taxon>Armadillidium</taxon>
    </lineage>
</organism>
<dbReference type="GO" id="GO:0005942">
    <property type="term" value="C:phosphatidylinositol 3-kinase complex"/>
    <property type="evidence" value="ECO:0007669"/>
    <property type="project" value="TreeGrafter"/>
</dbReference>
<keyword evidence="4 10" id="KW-0418">Kinase</keyword>
<dbReference type="InterPro" id="IPR015433">
    <property type="entry name" value="PI3/4_kinase"/>
</dbReference>
<dbReference type="SMART" id="SM00146">
    <property type="entry name" value="PI3Kc"/>
    <property type="match status" value="1"/>
</dbReference>
<keyword evidence="5" id="KW-0067">ATP-binding</keyword>
<evidence type="ECO:0000256" key="6">
    <source>
        <dbReference type="PROSITE-ProRule" id="PRU00880"/>
    </source>
</evidence>
<dbReference type="GO" id="GO:0040012">
    <property type="term" value="P:regulation of locomotion"/>
    <property type="evidence" value="ECO:0007669"/>
    <property type="project" value="UniProtKB-ARBA"/>
</dbReference>
<dbReference type="FunFam" id="3.30.1010.10:FF:000008">
    <property type="entry name" value="Phosphatidylinositol 4,5-bisphosphate 3-kinase catalytic subunit gamma"/>
    <property type="match status" value="1"/>
</dbReference>
<evidence type="ECO:0000256" key="4">
    <source>
        <dbReference type="ARBA" id="ARBA00022777"/>
    </source>
</evidence>
<dbReference type="Gene3D" id="2.60.40.150">
    <property type="entry name" value="C2 domain"/>
    <property type="match status" value="1"/>
</dbReference>
<dbReference type="PROSITE" id="PS00916">
    <property type="entry name" value="PI3_4_KINASE_2"/>
    <property type="match status" value="1"/>
</dbReference>
<feature type="domain" description="C2 PI3K-type" evidence="9">
    <location>
        <begin position="1"/>
        <end position="103"/>
    </location>
</feature>
<dbReference type="SUPFAM" id="SSF49562">
    <property type="entry name" value="C2 domain (Calcium/lipid-binding domain, CaLB)"/>
    <property type="match status" value="1"/>
</dbReference>
<name>A0A5N5SPH4_9CRUS</name>
<dbReference type="InterPro" id="IPR042236">
    <property type="entry name" value="PI3K_accessory_sf"/>
</dbReference>
<accession>A0A5N5SPH4</accession>
<dbReference type="EMBL" id="SEYY01022333">
    <property type="protein sequence ID" value="KAB7495628.1"/>
    <property type="molecule type" value="Genomic_DNA"/>
</dbReference>
<evidence type="ECO:0000259" key="7">
    <source>
        <dbReference type="PROSITE" id="PS50290"/>
    </source>
</evidence>
<dbReference type="Gene3D" id="3.30.1010.10">
    <property type="entry name" value="Phosphatidylinositol 3-kinase Catalytic Subunit, Chain A, domain 4"/>
    <property type="match status" value="1"/>
</dbReference>
<keyword evidence="2" id="KW-0808">Transferase</keyword>
<dbReference type="Gene3D" id="1.10.1070.11">
    <property type="entry name" value="Phosphatidylinositol 3-/4-kinase, catalytic domain"/>
    <property type="match status" value="1"/>
</dbReference>
<gene>
    <name evidence="10" type="primary">Pik3cb</name>
    <name evidence="10" type="ORF">Anas_10531</name>
</gene>
<protein>
    <recommendedName>
        <fullName evidence="1">phosphatidylinositol 3-kinase</fullName>
        <ecNumber evidence="1">2.7.1.137</ecNumber>
    </recommendedName>
</protein>
<keyword evidence="11" id="KW-1185">Reference proteome</keyword>